<evidence type="ECO:0000313" key="2">
    <source>
        <dbReference type="EMBL" id="QSQ22456.1"/>
    </source>
</evidence>
<proteinExistence type="predicted"/>
<dbReference type="PANTHER" id="PTHR34107:SF4">
    <property type="entry name" value="SLL1222 PROTEIN"/>
    <property type="match status" value="1"/>
</dbReference>
<dbReference type="PANTHER" id="PTHR34107">
    <property type="entry name" value="SLL0198 PROTEIN-RELATED"/>
    <property type="match status" value="1"/>
</dbReference>
<keyword evidence="3" id="KW-1185">Reference proteome</keyword>
<organism evidence="2 3">
    <name type="scientific">Pyxidicoccus parkwayensis</name>
    <dbReference type="NCBI Taxonomy" id="2813578"/>
    <lineage>
        <taxon>Bacteria</taxon>
        <taxon>Pseudomonadati</taxon>
        <taxon>Myxococcota</taxon>
        <taxon>Myxococcia</taxon>
        <taxon>Myxococcales</taxon>
        <taxon>Cystobacterineae</taxon>
        <taxon>Myxococcaceae</taxon>
        <taxon>Pyxidicoccus</taxon>
    </lineage>
</organism>
<evidence type="ECO:0000259" key="1">
    <source>
        <dbReference type="Pfam" id="PF05685"/>
    </source>
</evidence>
<keyword evidence="2" id="KW-0255">Endonuclease</keyword>
<feature type="domain" description="Putative restriction endonuclease" evidence="1">
    <location>
        <begin position="13"/>
        <end position="178"/>
    </location>
</feature>
<protein>
    <submittedName>
        <fullName evidence="2">Uma2 family endonuclease</fullName>
    </submittedName>
</protein>
<dbReference type="GO" id="GO:0004519">
    <property type="term" value="F:endonuclease activity"/>
    <property type="evidence" value="ECO:0007669"/>
    <property type="project" value="UniProtKB-KW"/>
</dbReference>
<dbReference type="CDD" id="cd06260">
    <property type="entry name" value="DUF820-like"/>
    <property type="match status" value="1"/>
</dbReference>
<dbReference type="InterPro" id="IPR008538">
    <property type="entry name" value="Uma2"/>
</dbReference>
<gene>
    <name evidence="2" type="ORF">JY651_46315</name>
</gene>
<dbReference type="Pfam" id="PF05685">
    <property type="entry name" value="Uma2"/>
    <property type="match status" value="1"/>
</dbReference>
<evidence type="ECO:0000313" key="3">
    <source>
        <dbReference type="Proteomes" id="UP000662747"/>
    </source>
</evidence>
<dbReference type="EMBL" id="CP071090">
    <property type="protein sequence ID" value="QSQ22456.1"/>
    <property type="molecule type" value="Genomic_DNA"/>
</dbReference>
<accession>A0ABX7NYI2</accession>
<dbReference type="Gene3D" id="3.90.1570.10">
    <property type="entry name" value="tt1808, chain A"/>
    <property type="match status" value="1"/>
</dbReference>
<name>A0ABX7NYI2_9BACT</name>
<sequence>MTKETKRPATYADLEALPENVVGQLIDGELIVMPRPMTPHGMAHSVLFLRLGSAFQLGMGGPGGWWFMTEPELHFGQNVLVPDLAGWRRERMPLMPRVPYITQAPDWVCEVLSPSTEKLDRTRKQELYAREGIAHVWLVDPELRTLEVFQLHGGRWVERATWSGNARVRAEPFEALELELGALWEMKEP</sequence>
<dbReference type="InterPro" id="IPR011335">
    <property type="entry name" value="Restrct_endonuc-II-like"/>
</dbReference>
<dbReference type="Proteomes" id="UP000662747">
    <property type="component" value="Chromosome"/>
</dbReference>
<keyword evidence="2" id="KW-0378">Hydrolase</keyword>
<keyword evidence="2" id="KW-0540">Nuclease</keyword>
<dbReference type="SUPFAM" id="SSF52980">
    <property type="entry name" value="Restriction endonuclease-like"/>
    <property type="match status" value="1"/>
</dbReference>
<dbReference type="RefSeq" id="WP_206724032.1">
    <property type="nucleotide sequence ID" value="NZ_CP071090.1"/>
</dbReference>
<reference evidence="2 3" key="1">
    <citation type="submission" date="2021-02" db="EMBL/GenBank/DDBJ databases">
        <title>De Novo genome assembly of isolated myxobacteria.</title>
        <authorList>
            <person name="Stevens D.C."/>
        </authorList>
    </citation>
    <scope>NUCLEOTIDE SEQUENCE [LARGE SCALE GENOMIC DNA]</scope>
    <source>
        <strain evidence="3">SCPEA02</strain>
    </source>
</reference>
<dbReference type="InterPro" id="IPR012296">
    <property type="entry name" value="Nuclease_put_TT1808"/>
</dbReference>